<proteinExistence type="predicted"/>
<keyword evidence="2" id="KW-1185">Reference proteome</keyword>
<accession>L8WJR6</accession>
<sequence length="58" mass="6470">MRSALQKNKDLSEIGGKVSHLGMLLIHSSDITTIGRIRYKKLLNVTASRKQGKTAYKL</sequence>
<comment type="caution">
    <text evidence="1">The sequence shown here is derived from an EMBL/GenBank/DDBJ whole genome shotgun (WGS) entry which is preliminary data.</text>
</comment>
<name>L8WJR6_THACA</name>
<gene>
    <name evidence="1" type="ORF">AG1IA_08992</name>
</gene>
<dbReference type="HOGENOM" id="CLU_2980725_0_0_1"/>
<dbReference type="EMBL" id="AFRT01002913">
    <property type="protein sequence ID" value="ELU36977.1"/>
    <property type="molecule type" value="Genomic_DNA"/>
</dbReference>
<dbReference type="Proteomes" id="UP000011668">
    <property type="component" value="Unassembled WGS sequence"/>
</dbReference>
<evidence type="ECO:0000313" key="1">
    <source>
        <dbReference type="EMBL" id="ELU36977.1"/>
    </source>
</evidence>
<dbReference type="AlphaFoldDB" id="L8WJR6"/>
<protein>
    <submittedName>
        <fullName evidence="1">Uncharacterized protein</fullName>
    </submittedName>
</protein>
<reference evidence="1 2" key="1">
    <citation type="journal article" date="2013" name="Nat. Commun.">
        <title>The evolution and pathogenic mechanisms of the rice sheath blight pathogen.</title>
        <authorList>
            <person name="Zheng A."/>
            <person name="Lin R."/>
            <person name="Xu L."/>
            <person name="Qin P."/>
            <person name="Tang C."/>
            <person name="Ai P."/>
            <person name="Zhang D."/>
            <person name="Liu Y."/>
            <person name="Sun Z."/>
            <person name="Feng H."/>
            <person name="Wang Y."/>
            <person name="Chen Y."/>
            <person name="Liang X."/>
            <person name="Fu R."/>
            <person name="Li Q."/>
            <person name="Zhang J."/>
            <person name="Yu X."/>
            <person name="Xie Z."/>
            <person name="Ding L."/>
            <person name="Guan P."/>
            <person name="Tang J."/>
            <person name="Liang Y."/>
            <person name="Wang S."/>
            <person name="Deng Q."/>
            <person name="Li S."/>
            <person name="Zhu J."/>
            <person name="Wang L."/>
            <person name="Liu H."/>
            <person name="Li P."/>
        </authorList>
    </citation>
    <scope>NUCLEOTIDE SEQUENCE [LARGE SCALE GENOMIC DNA]</scope>
    <source>
        <strain evidence="2">AG-1 IA</strain>
    </source>
</reference>
<organism evidence="1 2">
    <name type="scientific">Thanatephorus cucumeris (strain AG1-IA)</name>
    <name type="common">Rice sheath blight fungus</name>
    <name type="synonym">Rhizoctonia solani</name>
    <dbReference type="NCBI Taxonomy" id="983506"/>
    <lineage>
        <taxon>Eukaryota</taxon>
        <taxon>Fungi</taxon>
        <taxon>Dikarya</taxon>
        <taxon>Basidiomycota</taxon>
        <taxon>Agaricomycotina</taxon>
        <taxon>Agaricomycetes</taxon>
        <taxon>Cantharellales</taxon>
        <taxon>Ceratobasidiaceae</taxon>
        <taxon>Rhizoctonia</taxon>
        <taxon>Rhizoctonia solani AG-1</taxon>
    </lineage>
</organism>
<evidence type="ECO:0000313" key="2">
    <source>
        <dbReference type="Proteomes" id="UP000011668"/>
    </source>
</evidence>